<dbReference type="PROSITE" id="PS51340">
    <property type="entry name" value="MOSC"/>
    <property type="match status" value="1"/>
</dbReference>
<dbReference type="GO" id="GO:0030151">
    <property type="term" value="F:molybdenum ion binding"/>
    <property type="evidence" value="ECO:0007669"/>
    <property type="project" value="InterPro"/>
</dbReference>
<gene>
    <name evidence="2" type="ORF">SAMN04487779_100346</name>
</gene>
<protein>
    <recommendedName>
        <fullName evidence="1">MOSC domain-containing protein</fullName>
    </recommendedName>
</protein>
<feature type="domain" description="MOSC" evidence="1">
    <location>
        <begin position="50"/>
        <end position="189"/>
    </location>
</feature>
<dbReference type="InterPro" id="IPR052716">
    <property type="entry name" value="MOSC_domain"/>
</dbReference>
<dbReference type="AlphaFoldDB" id="A0A1G6QI10"/>
<dbReference type="SUPFAM" id="SSF50800">
    <property type="entry name" value="PK beta-barrel domain-like"/>
    <property type="match status" value="1"/>
</dbReference>
<dbReference type="Pfam" id="PF03473">
    <property type="entry name" value="MOSC"/>
    <property type="match status" value="1"/>
</dbReference>
<dbReference type="PANTHER" id="PTHR36930:SF1">
    <property type="entry name" value="MOSC DOMAIN-CONTAINING PROTEIN"/>
    <property type="match status" value="1"/>
</dbReference>
<organism evidence="2 3">
    <name type="scientific">Belnapia rosea</name>
    <dbReference type="NCBI Taxonomy" id="938405"/>
    <lineage>
        <taxon>Bacteria</taxon>
        <taxon>Pseudomonadati</taxon>
        <taxon>Pseudomonadota</taxon>
        <taxon>Alphaproteobacteria</taxon>
        <taxon>Acetobacterales</taxon>
        <taxon>Roseomonadaceae</taxon>
        <taxon>Belnapia</taxon>
    </lineage>
</organism>
<evidence type="ECO:0000259" key="1">
    <source>
        <dbReference type="PROSITE" id="PS51340"/>
    </source>
</evidence>
<keyword evidence="3" id="KW-1185">Reference proteome</keyword>
<dbReference type="Gene3D" id="2.40.33.20">
    <property type="entry name" value="PK beta-barrel domain-like"/>
    <property type="match status" value="1"/>
</dbReference>
<dbReference type="InterPro" id="IPR011037">
    <property type="entry name" value="Pyrv_Knase-like_insert_dom_sf"/>
</dbReference>
<reference evidence="2 3" key="1">
    <citation type="submission" date="2016-10" db="EMBL/GenBank/DDBJ databases">
        <authorList>
            <person name="de Groot N.N."/>
        </authorList>
    </citation>
    <scope>NUCLEOTIDE SEQUENCE [LARGE SCALE GENOMIC DNA]</scope>
    <source>
        <strain evidence="2 3">CPCC 100156</strain>
    </source>
</reference>
<proteinExistence type="predicted"/>
<dbReference type="Proteomes" id="UP000198925">
    <property type="component" value="Unassembled WGS sequence"/>
</dbReference>
<name>A0A1G6QI10_9PROT</name>
<dbReference type="InterPro" id="IPR005302">
    <property type="entry name" value="MoCF_Sase_C"/>
</dbReference>
<dbReference type="EMBL" id="FMZX01000003">
    <property type="protein sequence ID" value="SDC91781.1"/>
    <property type="molecule type" value="Genomic_DNA"/>
</dbReference>
<dbReference type="STRING" id="938405.SAMN02927895_02758"/>
<dbReference type="GO" id="GO:0030170">
    <property type="term" value="F:pyridoxal phosphate binding"/>
    <property type="evidence" value="ECO:0007669"/>
    <property type="project" value="InterPro"/>
</dbReference>
<dbReference type="GO" id="GO:0003824">
    <property type="term" value="F:catalytic activity"/>
    <property type="evidence" value="ECO:0007669"/>
    <property type="project" value="InterPro"/>
</dbReference>
<dbReference type="RefSeq" id="WP_218127433.1">
    <property type="nucleotide sequence ID" value="NZ_FMXZ01000006.1"/>
</dbReference>
<sequence length="191" mass="20667">MSNTMAGPTHWDGFEHPAGRVAVGVAGGAGGWRGSLLHIHIAEAASFEMEELAEARCVAGRGIEGDRYFLGTGTYSPKPDVREVTLIEQEALDALARNDPPLQGGPIQLTPELHRRNLTVRGVPLNHLVGRRFQVGEVILRGGRLNFPCKYLEELLGLPVYLPLYNRSGLNCSIERGGIIRPGDAVLPLDA</sequence>
<evidence type="ECO:0000313" key="2">
    <source>
        <dbReference type="EMBL" id="SDC91781.1"/>
    </source>
</evidence>
<dbReference type="PANTHER" id="PTHR36930">
    <property type="entry name" value="METAL-SULFUR CLUSTER BIOSYNTHESIS PROTEINS YUAD-RELATED"/>
    <property type="match status" value="1"/>
</dbReference>
<evidence type="ECO:0000313" key="3">
    <source>
        <dbReference type="Proteomes" id="UP000198925"/>
    </source>
</evidence>
<accession>A0A1G6QI10</accession>